<keyword evidence="2" id="KW-1185">Reference proteome</keyword>
<dbReference type="AlphaFoldDB" id="Q0W3W3"/>
<dbReference type="KEGG" id="rci:RCIA138"/>
<evidence type="ECO:0000313" key="1">
    <source>
        <dbReference type="EMBL" id="CAJ36930.1"/>
    </source>
</evidence>
<evidence type="ECO:0000313" key="2">
    <source>
        <dbReference type="Proteomes" id="UP000000663"/>
    </source>
</evidence>
<proteinExistence type="predicted"/>
<reference evidence="1 2" key="1">
    <citation type="journal article" date="2006" name="Science">
        <title>Genome of rice cluster I archaea -- the key methane producers in the rice rhizosphere.</title>
        <authorList>
            <person name="Erkel C."/>
            <person name="Kube M."/>
            <person name="Reinhardt R."/>
            <person name="Liesack W."/>
        </authorList>
    </citation>
    <scope>NUCLEOTIDE SEQUENCE [LARGE SCALE GENOMIC DNA]</scope>
    <source>
        <strain evidence="2">DSM 22066 / NBRC 105507 / MRE50</strain>
    </source>
</reference>
<dbReference type="EMBL" id="AM114193">
    <property type="protein sequence ID" value="CAJ36930.1"/>
    <property type="molecule type" value="Genomic_DNA"/>
</dbReference>
<name>Q0W3W3_METAR</name>
<dbReference type="Proteomes" id="UP000000663">
    <property type="component" value="Chromosome"/>
</dbReference>
<sequence length="85" mass="9722">MAGFLAISLRRSIIKSWPCVSRKYRQARQGAKLAKLHIDDRCDSDLKSPWRAWLLGVLGGPATPVEITAFSRGGQNVYRFYYHLR</sequence>
<organism evidence="1 2">
    <name type="scientific">Methanocella arvoryzae (strain DSM 22066 / NBRC 105507 / MRE50)</name>
    <dbReference type="NCBI Taxonomy" id="351160"/>
    <lineage>
        <taxon>Archaea</taxon>
        <taxon>Methanobacteriati</taxon>
        <taxon>Methanobacteriota</taxon>
        <taxon>Stenosarchaea group</taxon>
        <taxon>Methanomicrobia</taxon>
        <taxon>Methanocellales</taxon>
        <taxon>Methanocellaceae</taxon>
        <taxon>Methanocella</taxon>
    </lineage>
</organism>
<protein>
    <submittedName>
        <fullName evidence="1">Uncharacterized protein</fullName>
    </submittedName>
</protein>
<accession>Q0W3W3</accession>
<gene>
    <name evidence="1" type="ORF">RCIA138</name>
</gene>